<feature type="transmembrane region" description="Helical" evidence="4">
    <location>
        <begin position="6132"/>
        <end position="6152"/>
    </location>
</feature>
<dbReference type="PANTHER" id="PTHR45527:SF1">
    <property type="entry name" value="FATTY ACID SYNTHASE"/>
    <property type="match status" value="1"/>
</dbReference>
<evidence type="ECO:0000256" key="3">
    <source>
        <dbReference type="ARBA" id="ARBA00022598"/>
    </source>
</evidence>
<feature type="domain" description="Carrier" evidence="5">
    <location>
        <begin position="2924"/>
        <end position="3002"/>
    </location>
</feature>
<dbReference type="InterPro" id="IPR000873">
    <property type="entry name" value="AMP-dep_synth/lig_dom"/>
</dbReference>
<keyword evidence="3" id="KW-0436">Ligase</keyword>
<dbReference type="CDD" id="cd05930">
    <property type="entry name" value="A_NRPS"/>
    <property type="match status" value="3"/>
</dbReference>
<dbReference type="Proteomes" id="UP000663844">
    <property type="component" value="Unassembled WGS sequence"/>
</dbReference>
<dbReference type="CDD" id="cd02440">
    <property type="entry name" value="AdoMet_MTases"/>
    <property type="match status" value="1"/>
</dbReference>
<keyword evidence="4" id="KW-0812">Transmembrane</keyword>
<keyword evidence="2" id="KW-0597">Phosphoprotein</keyword>
<keyword evidence="4" id="KW-1133">Transmembrane helix</keyword>
<dbReference type="Pfam" id="PF13193">
    <property type="entry name" value="AMP-binding_C"/>
    <property type="match status" value="3"/>
</dbReference>
<feature type="transmembrane region" description="Helical" evidence="4">
    <location>
        <begin position="6105"/>
        <end position="6126"/>
    </location>
</feature>
<dbReference type="Pfam" id="PF00501">
    <property type="entry name" value="AMP-binding"/>
    <property type="match status" value="4"/>
</dbReference>
<dbReference type="PROSITE" id="PS50075">
    <property type="entry name" value="CARRIER"/>
    <property type="match status" value="4"/>
</dbReference>
<feature type="domain" description="Carrier" evidence="5">
    <location>
        <begin position="6004"/>
        <end position="6079"/>
    </location>
</feature>
<evidence type="ECO:0000256" key="1">
    <source>
        <dbReference type="ARBA" id="ARBA00022450"/>
    </source>
</evidence>
<dbReference type="InterPro" id="IPR036736">
    <property type="entry name" value="ACP-like_sf"/>
</dbReference>
<dbReference type="Pfam" id="PF08241">
    <property type="entry name" value="Methyltransf_11"/>
    <property type="match status" value="1"/>
</dbReference>
<dbReference type="GO" id="GO:0047527">
    <property type="term" value="F:2,3-dihydroxybenzoate-serine ligase activity"/>
    <property type="evidence" value="ECO:0007669"/>
    <property type="project" value="TreeGrafter"/>
</dbReference>
<dbReference type="GO" id="GO:0005829">
    <property type="term" value="C:cytosol"/>
    <property type="evidence" value="ECO:0007669"/>
    <property type="project" value="TreeGrafter"/>
</dbReference>
<dbReference type="SUPFAM" id="SSF47336">
    <property type="entry name" value="ACP-like"/>
    <property type="match status" value="4"/>
</dbReference>
<dbReference type="SUPFAM" id="SSF56801">
    <property type="entry name" value="Acetyl-CoA synthetase-like"/>
    <property type="match status" value="4"/>
</dbReference>
<protein>
    <recommendedName>
        <fullName evidence="5">Carrier domain-containing protein</fullName>
    </recommendedName>
</protein>
<accession>A0A818T7T4</accession>
<reference evidence="6" key="1">
    <citation type="submission" date="2021-02" db="EMBL/GenBank/DDBJ databases">
        <authorList>
            <person name="Nowell W R."/>
        </authorList>
    </citation>
    <scope>NUCLEOTIDE SEQUENCE</scope>
</reference>
<dbReference type="InterPro" id="IPR020845">
    <property type="entry name" value="AMP-binding_CS"/>
</dbReference>
<dbReference type="FunFam" id="3.30.300.30:FF:000015">
    <property type="entry name" value="Nonribosomal peptide synthase SidD"/>
    <property type="match status" value="1"/>
</dbReference>
<dbReference type="Gene3D" id="2.160.10.10">
    <property type="entry name" value="Hexapeptide repeat proteins"/>
    <property type="match status" value="2"/>
</dbReference>
<dbReference type="GO" id="GO:0009239">
    <property type="term" value="P:enterobactin biosynthetic process"/>
    <property type="evidence" value="ECO:0007669"/>
    <property type="project" value="TreeGrafter"/>
</dbReference>
<dbReference type="InterPro" id="IPR029063">
    <property type="entry name" value="SAM-dependent_MTases_sf"/>
</dbReference>
<dbReference type="Pfam" id="PF00668">
    <property type="entry name" value="Condensation"/>
    <property type="match status" value="8"/>
</dbReference>
<evidence type="ECO:0000259" key="5">
    <source>
        <dbReference type="PROSITE" id="PS50075"/>
    </source>
</evidence>
<dbReference type="SUPFAM" id="SSF53335">
    <property type="entry name" value="S-adenosyl-L-methionine-dependent methyltransferases"/>
    <property type="match status" value="1"/>
</dbReference>
<dbReference type="InterPro" id="IPR001242">
    <property type="entry name" value="Condensation_dom"/>
</dbReference>
<feature type="domain" description="Carrier" evidence="5">
    <location>
        <begin position="4524"/>
        <end position="4604"/>
    </location>
</feature>
<dbReference type="InterPro" id="IPR025110">
    <property type="entry name" value="AMP-bd_C"/>
</dbReference>
<comment type="caution">
    <text evidence="6">The sequence shown here is derived from an EMBL/GenBank/DDBJ whole genome shotgun (WGS) entry which is preliminary data.</text>
</comment>
<dbReference type="InterPro" id="IPR045851">
    <property type="entry name" value="AMP-bd_C_sf"/>
</dbReference>
<dbReference type="GO" id="GO:0043041">
    <property type="term" value="P:amino acid activation for nonribosomal peptide biosynthetic process"/>
    <property type="evidence" value="ECO:0007669"/>
    <property type="project" value="TreeGrafter"/>
</dbReference>
<dbReference type="Gene3D" id="3.30.559.10">
    <property type="entry name" value="Chloramphenicol acetyltransferase-like domain"/>
    <property type="match status" value="7"/>
</dbReference>
<keyword evidence="1" id="KW-0596">Phosphopantetheine</keyword>
<evidence type="ECO:0000313" key="6">
    <source>
        <dbReference type="EMBL" id="CAF3683105.1"/>
    </source>
</evidence>
<sequence>MFRTKKSTAATTDHKAQRLKISGLREAVASSAQQRFYMHENLYFGAFDFSVYNGVVPLQIKRGSLSIEHIRSSLVSMIQQHTVLRTAIRFNPMNNQVEQYIQPLTNDTYSFQHSPGVSTLGQLDRLLTNELIGKYFDVENGKVLRCHIVQRSLENHDDSLHKGDLIIFVIHHIAFDLGSYKPLLKAFERACWTNEYQQSVLTTLQYIDYALYEQALLADTSAESKMNKARRFWANLMHEYDWSKIRYLVSDGGQTDRHRSGRGYSSAFTISQDVVDAMMSFASANNVTMFSLSLACYYAFLFKLTNHDDDLCVVSSAANRLEKEIQDMIGVFINLLVYRIKIGPNTAFKHLVQQVQQLSNEILVHASLPYQQIIDSQGKREKNVLPSVFFQYEPFILSMTQKNSIELTVSEGSVLGGYYDRDLNHQNGISLFNISLTIIHDHHTPSTECFLNCSADVFKHQEDVDLLSKRLQHILSQLFSSPMLEESIHKLSILLPAEQISLSDPSTCTSPKSSTINNQMSMHEASMFWLDALHDCKLDQPLSLPYDRYRFSNEHRTGRGTSISFDFGQDLSHDFLLHVSSNNISLEHLTFTIYFIFLSKLTNGQTDLCLAMNINNNRYRDELKPIIGLFENVIPLRCQLDLHWCFHRLIEYVREITTNSMKYSYFPLQRILNQHPHILKHAFLDTFLEFISYMSNNDNDAIMIGDSQMIPASSSFNINEDDILSASDFSLSFHHDMNMNQLSYTINASLDLFNKETVEKISQRFHSILHQLSTSIIDNQINKSIYEISLTLPNEQYLMQSLDNTHISFSSPVTCIHHEFVYQVMKHPQKLAVELDEQSLTYAELLHYVQILSLYLIKKYVVVTGEIICQCVERSLSMVIGIMAIILSGGVYCPLSPHDPQHRLQALVKQTQSHVVLADHLTKTKFGSNFILFDISLVLCSGYADGENDVSGLRHISITPDHIAYIIFTSGSTGAPKAIQIRHRNISQDMESMVFIDAVNSNDIVAQTVRCSFDVHLLEIIGTLILGGTLVMLHPDGILDLEYFSSVIKEKQITCIQAVPTLFRALFSFFIEKCQSIHSLCLRSLCISGEAFTSDLSKVLASRTSETCLIWNIYGPAETINSTFQRIYPAAKTTMISIGLPMPNYLCLILDSYMQAVTIREEGELYLGGVGVFSAYLGRDDLTAKALIEIDGQLFYRTGDLVTMDSEGLLHYQGRKDHQIKLHGQRIELGEIERCLLNITCISACVVIKWNDDYLVAYVQSSHINEAQLHRHCQSHLPPHMIPSIFMILEKLPLNPNGKIDRKLLPPPHFSSIHSSNSQELLLPTNDIEVSIHHIWCEIFEQTQISTDTNIFTIGGHSFLMMQLFHRYKIEFHLEQNQNTLSISNLFQHPTIIHHAQLIQQSINTIHTLDDYSWPSLNIVQAKASFAQERIYLDEQIRFSSNKTTMNNMYVIPLLYRISSMKNDVSITRLHHAVRSVISKHNILRTALYMDTNGHIIQHCLDTNTILDDHIKSYGLTIVNLHNDDDRRHMNEIIEEILNQADLFDLSKGRVIHFHILRHYHPSQDSISHKNDDLLSENDHILISIHHAMFDGASTSIFLRDLSLAYESDDSLFVDDNLLNYIDYSVHEHIMDMSLSREFWHSQLEGYNIECSLSLQLDRQRSSTNQQRSGVASIAEITFDNELCTSFLNYASSHHVTLFQLGLSIFYVFLFKLTRGETDLCTASVNANRYRNELQKLIGMFVSTLPYRLEIDCNWSFDEVVKHVREKCLSILDHSHYPLQHILDDNRLNRSNVSFLETMFSFISVPKDVEHLCLNNANLEQISLGQSVEMSKFDFSLSFVYNQSSGDNQLSCSFICSCDLFDGTTVAIIGRRFQHVLEQLLSMNSSINQTDFNVSPIMKLSLILPEEVHEMEQIVFCWQSDITNEAPASFAQARISVDERIRFDPDNPKTAIYNMPFVYRLQPDHTLSIRQLHQALQLTVNKHSSLHTSLHFDIEMNQLMQRVITHEDTNDNNNMFSIIETTYETDEQLNEILHNEKCNPHLFDLTQGLVFRCHIIYYKQISSNSLLSDKDLLIFNFHHALFDFPSMNIFLHDLNQAYTTGQLLYDDNTYLRYLDYAVIEQQMSMSGASMFWLDVLHDCKLDQPLSLPFDRYRLSNEHRTGRGTCISFDFGQDLSHDFLTHASLNNISLEHLIFAVYFIFLYKLANGQTDLCLAMNINNNRYRDELKSIIGLFENVIPLRCQLDPHWCFHQLLEHIQEITTNSMKYSYFPLQRILNQHPHISKHAFLDTSLEFISYKNNNTVMIGDSQLVPGSSSFNINEDEILSVFDFSLSIHHDINMDQLSCTINASFDLFNRQTVEKISQRFHFILNQLSASMIDNQINKSIYELSLILSNEQYLMQSLNNTQISFPSPLTCIQHEFVYQVMKHPQKLAVELDEQSLTYCELVYYVQVLSLTLLNEYHVIPGEIVCQCVERSFSMVIGIMGIEMAGGVYCPLSPRDPQHRLHGLTQQTQSRLVLVHDLTKTKFSHDIVVLDIGSFLIINELNKDMDYNYLSSVTVRSEEIAYTIFTSGSTGTPKAVQVRHKNFIDCMHSLAYINSLNKDDTVVQMTRCSFDIHVQEILGTLLLGGTLIMLHPGGTIDFDYLSKVLNNKQTTYLHTVPSFLHAFFISIEHNKNINAVKHLRSICSIGEAFVVYLIDLIVKTGITSCIVWNLYGPAETTIVSTFHRVDLIEDTRSVSIGRPLPNYRCMIMNKYLQLSVNAQEGELLVGGAGVFAGYLERYDLTAKALVEIDGELFYRTGDLVTMDNNGLLHYQGRKDHQIKLHGQRIELGEIERYLLSIASISACVVMKWNDDYLVAYVQSSHINEEQLQQHCQSHLPPHMIPSIFIILDKLPLNPNGKVDRKQLPSPHFSSIHLTNSIELLLPTNDMEISIHHIWCEIFKLNQISVDTNIFTIGGHSLLIMQLFHRYKIEFHLETNSLSISNLFQHPTIIHHAQLIQQSINTILTLDDYPWSSLHLIQAKASFAQERIYLDEQIRFSSNKTTMNNMYVIPLLYRISSMKNDVSITRLHHAVRSVISKHNILRTALYMDTNGHIIQHCLDTNTILDDHIKSYGLTIVNLHNDDDRRHMNEIIEEILNQADLFDLSKGRVIHFHILRHYHPSQDSISHKNDDLLSENDHILISIHHAMFDGASTSIFLRDLSLAYESDDSLFVDDNLLNYIDYSVHEHIMDMSLSREFWHSQLEGYNIECSLSLQLDRQRSSTNQQRSGVASIAEITFDNELCTSFLNYASSHHVTLFQLGLSIFYVFLSKLTHGQTDLCISSINANRYRSELQNLIGMFVSTLPYRLEIDPHWSFNELVQHVREKCLSVLEHSHYPLQHILDDKRLNQSNVSFLETMFDFISLSKDVEHFCLNPANLERMPLNQSAEMSKFDFSLAFVHNPLSNNKRLSCNFVCSHDLFEKSTIAKIAQRFEYMFEQLFQTQSSNTTVMNVNSSINKLSLILPEEDEELELAVFHRLENIVNEAPASFAQARIWLDERIRFDSDKPQLAIYNMPFVYRLQSGHTLSIKQLRRALHLTVNKHPSLHTSLHFDIQKNLLMQRVITHEDKNNNNLFSIIETTYETDEQLNQILHHEKRNPHLFDLAQGVVFRCHLVYYKQISSNDLLSHKDLLIFNFHHALFDFPSMNIFLHDLNQAYTTGQLLYDNNNNLRYLDYAAIEQQMSMSGASMFWLDALHDCKLDQPLSLPFDRYRLSNEHRTGRGTSISFDFGRDLSHHFLLHASLNNMSLEHLALATYYAFLFKLTNGEKDLCIGMNTHGRYRDELNSIIGMFVNAIPLRCQLDPHLSFHKLTKQVQNNMINYMKYSYFPLQRILNQHPNMSNPVFLDTSFEFISSMTKDVKNEIMIGANRFSLLPYSIKISEDEIMSKFDFILSFEHDLNLNKFSCTIDASLDLFNVGIVCTIAQRFQTMLHQQFTSVHCKTNKSIYELSFVLPNEQYLMQSLNNTQISFPSPLTCIHHEFVYQVMKHPQKLAVELDEQSLTYCELLHYVQVLSLTLLNEYHVVPGEVVCQCVERSLSMVIGTMALEMIGGVYCPLSPRDPQHRLHALVQQTQSRTVLVHWLTKGKFHDNDIHLIDIHSLLTNHDSKNYVDIDPLIDARVTPSDIAYVIFTSGSSGIPKAVQVRHENFTHCMHSLININIFNEDDIVVQMARCSFDIHLFEIVGSLMIGAALVMLHPGGTIDYDYLSLVLDIKQVSYMDGVPSVMYTFWTFVQLEEKEDACKHLRCLTGGGESFSVKLATLIGNNHIQNCTVMNCYGPAEATINSTYHIVDISGEDQSISIGRPAPNYQCLILNEFLQNICINEEGELLVGGAGVFVGYFGRDDLTAKALLEIDGERFYRTGDLVTMDNNGLLHYQGRKDHQIKLHGQRIELGEIERCLLNISSISACVVMKWEDDYLVAYVQSSDVNEQKLREHCQSHLPPHMIPSAFIILDRLPLNQNGKVDRKLLPSPDFSSSTLLSSDKSDIPLNQFEDQIRTIWSQVLHCNETHISRTTSFFSVGGHSLLFIELYHHYQSVFSFDAHTLSIAPFLQQPTISQHSQLLQTVISNNIKATQWHTLHINEGVASFAQERIFLDEQVRFSSDIAIYNELFTLQVVQGSLSSERLLQAFRCVLNKHKILRTSLMFNSDNSSLKQCVTDIHETFTITINQTFENDNELRDIIYQTTINPTLFDLSTGHVFHAEIVRYQMSLDENGNNSNECITSSDVLLIAFHHAAFDRASRSIFFNDLCLAYNTNAISTEDDDESLQYIDYSFHERLIDMSTSREFWYLQLEEYNFDSRLSLPVDRHRVSNDHRSSSASVTQISFDNEISQSFLDHASIHHVTPFQLGLTILYTFLFKLTHGENDLCISCLSANRYKPELQNMMGMFVSTLPYRVQVDPQWSFDELVKYVREKCLSILEHSHYPLQHILANLHINQSNISFLETMYDFITISSHSEELSLDGASFKQVSFERSCEVAKFDFMLMFVFNPILENNRLSFHLTCSHDLFNEITVRNIGRRLGYCLQQLFSSNETINRIGICFTCISKFDLILPEETQEIDDIVFCRQSHIINEAPASFAQARIWLDERIRFYPDKPQVAIHNIPFAYRLQPGNTLSIKQLRLALSLTINKHPSLHTSLHFDIHKNLLMQQVITHEDEHNNKNIMFSIIHTTYETDEQLNEILHDEKRNPHLFDLAQGLVFRCHIIYYKSISPNHLLSDQDLLIFNFHHALFDFPSMNIFLHDLNQAYTTGQLLYDNNNNLRYLDYAAIEQQMSMSGASMFWLDALHDCKLDQPLSLPFDRHRLLNEHRTGRGTCISFDFGQDLSHDFLTHASSNNISLEHLALATYYVFLFKLTNGEKDLCIGINTHGRYRDELNSIIGMFVNAIPIRCQLDPHLSFHELTKQVRDTMINYMKYSYFPLQRILNQHPNMSNPVFLDTSFEFISSMTKDVKSEIMIGANRFSLLPYSIKISDDEVMSKFDFILSFQHDLNLNEVSCTINASLDLFNAETVCIIAQRLQRLLAQQFTSFHCKTIKPVYEIQLALPNEQYLMQSLNNTQISFSSSLTCIHHEFVYQVMKHPQKLAVELDEQSLTYCELLYYVQVLSLTLLNEYHIVPGEVVCQCVERSLSMVIGIIGIEMAGGVYCPLSPRDPQHRLHALTEQTQSRLVLIHYLTKNKFDDDIVSLDINSILYINNIDKKGLSSAIMKGEDIAYVIFTSGSTGTPKAVQVRHKNFIDCIYSLTYINTFNKDDTVVQMTRCSFDIHVQEILGTLIVGGTLIMLYPGGTIDFNYLSEVLQNKQITYLQTVPNEEGELCVGGAGVFAGYLGRDDLTAKALVEIDGQLFYRTGDLVTMDNNGLLHYQGRKDYQIKLHGQRIELGEIERYLLNITSISACVVMKWKDDYLVAYVQSSHTNEEELRQHCQSHLPPHMIPSVFIILDKLPLNQNGKIDRKLLPPPIFSSLTDNIDGNVPHTTLEQQLQDIFCQAFHIESPHVDVPFGQLGGTSLGAILALTLIRQQVCKKVDIGLLFTNPSVRQLAQAIEPLLVLEESQETTCTVNEIHETHDRLTPSFVIESLGIVLLVCQWLLPIMIIHQCCPLLFPILPICHVLFYVICSRLLSPRNIKGGNIFSWSYYRWWFLDRLWENNTFWLQHMLGTPLYNYYLRLCGARVSHNAHIYTTTIDAPWLLDIGDGTWIADKTTLNCLYYNDNDTFTLKSIRIGCYCSICARSILLGGVNMQDNIIVQPMSSVTGFIASQTIIDGDEHKSASSDISITHIKRLLSTWHKIYQFIMLIWLICIHCTLLAIVYKVYSVEQVPLPISIAFCWTLWSIIACFVTLFLLKFVVGSCAAGETYPIASWSYLHKVWLRQLIVSSFHHAWLLPTGYDYLYPFILRWLGAQVEDNVKLAEIDIFLSYPTNLLKLETGVTSFGYVLLVPTAMTLEGDHRVDWITLSSHTNLGNFCSILPGSHLASHNMVGNLTRITRETNSNDGDVFIGVPARAMPFQMPIREAMKDQIESIPFWQTCFSHYISKCLLIGIYWSCGLVSGPIIHTIIVCSFDRWKPYADNEIIEQIIRRLQVDHEIFICSFLGNTQWLIRLFRAYGANIGNNVIIPDVCSIFDYNLVTIGDNVRLNINAIIVCHTFEQRILKLVPVTVGNSCVLMSGSIVMPGCKLMGNNRLHPFTLVMKNDLLQSNTQWKGLPAQSYVAKPILSRSIPVCDDAVKCQQKSMNFDRLSVWYKQISSIYTNVNELQFMNWGYADLDEHIDDNTGYYSKKLYQQVLANVALTDRNILEVGCSRGAGAAWCVRTYAPRSYVGIDPSQDVINLCQQCYSTTPQLSFIIADPKTHLPFQNESMNVVFSIETTNTFDEIEAVKRFVDELTRVLTPNGYFLWCGLCNVDGSSVLIDYLTANNAFIIKEKVNITRNVLHALDIQSNSRTDFIERYIQPADQEYCRLFAGLPGTQIYDNMQQGHAEYYRKIIHIQFFLKVVQNGQQLSKTITDHLTINLKVNDQTNIEDMIEIFHSLVINTGRLDNEILEYF</sequence>
<dbReference type="PROSITE" id="PS00455">
    <property type="entry name" value="AMP_BINDING"/>
    <property type="match status" value="3"/>
</dbReference>
<evidence type="ECO:0000256" key="4">
    <source>
        <dbReference type="SAM" id="Phobius"/>
    </source>
</evidence>
<dbReference type="Gene3D" id="1.10.1200.10">
    <property type="entry name" value="ACP-like"/>
    <property type="match status" value="4"/>
</dbReference>
<dbReference type="Gene3D" id="3.40.50.150">
    <property type="entry name" value="Vaccinia Virus protein VP39"/>
    <property type="match status" value="1"/>
</dbReference>
<dbReference type="InterPro" id="IPR009081">
    <property type="entry name" value="PP-bd_ACP"/>
</dbReference>
<dbReference type="PANTHER" id="PTHR45527">
    <property type="entry name" value="NONRIBOSOMAL PEPTIDE SYNTHETASE"/>
    <property type="match status" value="1"/>
</dbReference>
<dbReference type="EMBL" id="CAJOAZ010000610">
    <property type="protein sequence ID" value="CAF3683105.1"/>
    <property type="molecule type" value="Genomic_DNA"/>
</dbReference>
<feature type="domain" description="Carrier" evidence="5">
    <location>
        <begin position="1323"/>
        <end position="1403"/>
    </location>
</feature>
<dbReference type="GO" id="GO:0009366">
    <property type="term" value="C:enterobactin synthetase complex"/>
    <property type="evidence" value="ECO:0007669"/>
    <property type="project" value="TreeGrafter"/>
</dbReference>
<dbReference type="GO" id="GO:0031177">
    <property type="term" value="F:phosphopantetheine binding"/>
    <property type="evidence" value="ECO:0007669"/>
    <property type="project" value="TreeGrafter"/>
</dbReference>
<dbReference type="Gene3D" id="3.30.559.30">
    <property type="entry name" value="Nonribosomal peptide synthetase, condensation domain"/>
    <property type="match status" value="8"/>
</dbReference>
<dbReference type="Gene3D" id="3.40.50.12780">
    <property type="entry name" value="N-terminal domain of ligase-like"/>
    <property type="match status" value="5"/>
</dbReference>
<dbReference type="InterPro" id="IPR013216">
    <property type="entry name" value="Methyltransf_11"/>
</dbReference>
<dbReference type="NCBIfam" id="NF003417">
    <property type="entry name" value="PRK04813.1"/>
    <property type="match status" value="5"/>
</dbReference>
<dbReference type="InterPro" id="IPR023213">
    <property type="entry name" value="CAT-like_dom_sf"/>
</dbReference>
<evidence type="ECO:0000313" key="7">
    <source>
        <dbReference type="Proteomes" id="UP000663844"/>
    </source>
</evidence>
<feature type="transmembrane region" description="Helical" evidence="4">
    <location>
        <begin position="6353"/>
        <end position="6374"/>
    </location>
</feature>
<dbReference type="Gene3D" id="3.30.300.30">
    <property type="match status" value="4"/>
</dbReference>
<feature type="transmembrane region" description="Helical" evidence="4">
    <location>
        <begin position="6320"/>
        <end position="6341"/>
    </location>
</feature>
<dbReference type="Pfam" id="PF00550">
    <property type="entry name" value="PP-binding"/>
    <property type="match status" value="3"/>
</dbReference>
<dbReference type="InterPro" id="IPR042099">
    <property type="entry name" value="ANL_N_sf"/>
</dbReference>
<dbReference type="GO" id="GO:0008757">
    <property type="term" value="F:S-adenosylmethionine-dependent methyltransferase activity"/>
    <property type="evidence" value="ECO:0007669"/>
    <property type="project" value="InterPro"/>
</dbReference>
<evidence type="ECO:0000256" key="2">
    <source>
        <dbReference type="ARBA" id="ARBA00022553"/>
    </source>
</evidence>
<proteinExistence type="predicted"/>
<dbReference type="SUPFAM" id="SSF51161">
    <property type="entry name" value="Trimeric LpxA-like enzymes"/>
    <property type="match status" value="2"/>
</dbReference>
<keyword evidence="4" id="KW-0472">Membrane</keyword>
<dbReference type="InterPro" id="IPR011004">
    <property type="entry name" value="Trimer_LpxA-like_sf"/>
</dbReference>
<name>A0A818T7T4_9BILA</name>
<organism evidence="6 7">
    <name type="scientific">Adineta steineri</name>
    <dbReference type="NCBI Taxonomy" id="433720"/>
    <lineage>
        <taxon>Eukaryota</taxon>
        <taxon>Metazoa</taxon>
        <taxon>Spiralia</taxon>
        <taxon>Gnathifera</taxon>
        <taxon>Rotifera</taxon>
        <taxon>Eurotatoria</taxon>
        <taxon>Bdelloidea</taxon>
        <taxon>Adinetida</taxon>
        <taxon>Adinetidae</taxon>
        <taxon>Adineta</taxon>
    </lineage>
</organism>
<dbReference type="SUPFAM" id="SSF52777">
    <property type="entry name" value="CoA-dependent acyltransferases"/>
    <property type="match status" value="15"/>
</dbReference>
<gene>
    <name evidence="6" type="ORF">OXD698_LOCUS11061</name>
</gene>